<sequence>MIDDRHVEAMRNDMLQAITLVKSGPEGEAAFTRRLMSAVEGAALGKEKLTDLISLTYSALQVAATNPADHGTGVPLAPWLQDMAMRLLIPAMRIAGAMEDRPPGPVN</sequence>
<organism evidence="1 2">
    <name type="scientific">Blastochloris tepida</name>
    <dbReference type="NCBI Taxonomy" id="2233851"/>
    <lineage>
        <taxon>Bacteria</taxon>
        <taxon>Pseudomonadati</taxon>
        <taxon>Pseudomonadota</taxon>
        <taxon>Alphaproteobacteria</taxon>
        <taxon>Hyphomicrobiales</taxon>
        <taxon>Blastochloridaceae</taxon>
        <taxon>Blastochloris</taxon>
    </lineage>
</organism>
<evidence type="ECO:0000313" key="2">
    <source>
        <dbReference type="Proteomes" id="UP000266934"/>
    </source>
</evidence>
<keyword evidence="2" id="KW-1185">Reference proteome</keyword>
<gene>
    <name evidence="1" type="ORF">BLTE_15220</name>
</gene>
<protein>
    <submittedName>
        <fullName evidence="1">Uncharacterized protein</fullName>
    </submittedName>
</protein>
<dbReference type="EMBL" id="AP018907">
    <property type="protein sequence ID" value="BBF92837.1"/>
    <property type="molecule type" value="Genomic_DNA"/>
</dbReference>
<proteinExistence type="predicted"/>
<dbReference type="KEGG" id="blag:BLTE_15220"/>
<reference evidence="1 2" key="1">
    <citation type="submission" date="2018-08" db="EMBL/GenBank/DDBJ databases">
        <title>Complete genome sequencing of Blastochloris tepida GI.</title>
        <authorList>
            <person name="Tsukatani Y."/>
            <person name="Mori H."/>
        </authorList>
    </citation>
    <scope>NUCLEOTIDE SEQUENCE [LARGE SCALE GENOMIC DNA]</scope>
    <source>
        <strain evidence="1 2">GI</strain>
    </source>
</reference>
<evidence type="ECO:0000313" key="1">
    <source>
        <dbReference type="EMBL" id="BBF92837.1"/>
    </source>
</evidence>
<name>A0A348FZV4_9HYPH</name>
<dbReference type="AlphaFoldDB" id="A0A348FZV4"/>
<accession>A0A348FZV4</accession>
<dbReference type="Proteomes" id="UP000266934">
    <property type="component" value="Chromosome"/>
</dbReference>